<protein>
    <submittedName>
        <fullName evidence="3">Uncharacterized protein</fullName>
    </submittedName>
</protein>
<sequence>MERWDIVLVIVVLIDLFISVYKPMSGNTKAMTELNITMKCLSEKIEKFDSRMADMDVKNHESHRRIWEHNEEQDEKLNNHETRLQVLEKEK</sequence>
<gene>
    <name evidence="3" type="ORF">DWY69_26625</name>
</gene>
<dbReference type="Proteomes" id="UP000261166">
    <property type="component" value="Unassembled WGS sequence"/>
</dbReference>
<evidence type="ECO:0000256" key="2">
    <source>
        <dbReference type="SAM" id="Phobius"/>
    </source>
</evidence>
<keyword evidence="2" id="KW-0812">Transmembrane</keyword>
<dbReference type="OrthoDB" id="1853150at2"/>
<dbReference type="AlphaFoldDB" id="A0A3E3IC32"/>
<feature type="region of interest" description="Disordered" evidence="1">
    <location>
        <begin position="69"/>
        <end position="91"/>
    </location>
</feature>
<organism evidence="3 4">
    <name type="scientific">Eisenbergiella massiliensis</name>
    <dbReference type="NCBI Taxonomy" id="1720294"/>
    <lineage>
        <taxon>Bacteria</taxon>
        <taxon>Bacillati</taxon>
        <taxon>Bacillota</taxon>
        <taxon>Clostridia</taxon>
        <taxon>Lachnospirales</taxon>
        <taxon>Lachnospiraceae</taxon>
        <taxon>Eisenbergiella</taxon>
    </lineage>
</organism>
<proteinExistence type="predicted"/>
<accession>A0A3E3IC32</accession>
<keyword evidence="2" id="KW-1133">Transmembrane helix</keyword>
<dbReference type="RefSeq" id="WP_025491477.1">
    <property type="nucleotide sequence ID" value="NZ_JBKVAZ010000028.1"/>
</dbReference>
<feature type="transmembrane region" description="Helical" evidence="2">
    <location>
        <begin position="6"/>
        <end position="24"/>
    </location>
</feature>
<evidence type="ECO:0000256" key="1">
    <source>
        <dbReference type="SAM" id="MobiDB-lite"/>
    </source>
</evidence>
<keyword evidence="2" id="KW-0472">Membrane</keyword>
<reference evidence="3 4" key="1">
    <citation type="submission" date="2018-08" db="EMBL/GenBank/DDBJ databases">
        <title>A genome reference for cultivated species of the human gut microbiota.</title>
        <authorList>
            <person name="Zou Y."/>
            <person name="Xue W."/>
            <person name="Luo G."/>
        </authorList>
    </citation>
    <scope>NUCLEOTIDE SEQUENCE [LARGE SCALE GENOMIC DNA]</scope>
    <source>
        <strain evidence="3 4">AF26-4BH</strain>
    </source>
</reference>
<dbReference type="EMBL" id="QVLU01000038">
    <property type="protein sequence ID" value="RGE64613.1"/>
    <property type="molecule type" value="Genomic_DNA"/>
</dbReference>
<evidence type="ECO:0000313" key="4">
    <source>
        <dbReference type="Proteomes" id="UP000261166"/>
    </source>
</evidence>
<evidence type="ECO:0000313" key="3">
    <source>
        <dbReference type="EMBL" id="RGE64613.1"/>
    </source>
</evidence>
<comment type="caution">
    <text evidence="3">The sequence shown here is derived from an EMBL/GenBank/DDBJ whole genome shotgun (WGS) entry which is preliminary data.</text>
</comment>
<name>A0A3E3IC32_9FIRM</name>